<gene>
    <name evidence="2" type="ORF">CNYM01_09846</name>
</gene>
<dbReference type="GO" id="GO:0005524">
    <property type="term" value="F:ATP binding"/>
    <property type="evidence" value="ECO:0007669"/>
    <property type="project" value="InterPro"/>
</dbReference>
<dbReference type="AlphaFoldDB" id="A0A135T0J8"/>
<accession>A0A135T0J8</accession>
<dbReference type="OrthoDB" id="4844436at2759"/>
<keyword evidence="3" id="KW-1185">Reference proteome</keyword>
<dbReference type="InterPro" id="IPR038305">
    <property type="entry name" value="HeLo_sf"/>
</dbReference>
<dbReference type="Gene3D" id="1.10.510.10">
    <property type="entry name" value="Transferase(Phosphotransferase) domain 1"/>
    <property type="match status" value="1"/>
</dbReference>
<comment type="caution">
    <text evidence="2">The sequence shown here is derived from an EMBL/GenBank/DDBJ whole genome shotgun (WGS) entry which is preliminary data.</text>
</comment>
<organism evidence="2 3">
    <name type="scientific">Colletotrichum nymphaeae SA-01</name>
    <dbReference type="NCBI Taxonomy" id="1460502"/>
    <lineage>
        <taxon>Eukaryota</taxon>
        <taxon>Fungi</taxon>
        <taxon>Dikarya</taxon>
        <taxon>Ascomycota</taxon>
        <taxon>Pezizomycotina</taxon>
        <taxon>Sordariomycetes</taxon>
        <taxon>Hypocreomycetidae</taxon>
        <taxon>Glomerellales</taxon>
        <taxon>Glomerellaceae</taxon>
        <taxon>Colletotrichum</taxon>
        <taxon>Colletotrichum acutatum species complex</taxon>
    </lineage>
</organism>
<dbReference type="Proteomes" id="UP000070054">
    <property type="component" value="Unassembled WGS sequence"/>
</dbReference>
<dbReference type="PROSITE" id="PS50011">
    <property type="entry name" value="PROTEIN_KINASE_DOM"/>
    <property type="match status" value="1"/>
</dbReference>
<evidence type="ECO:0000259" key="1">
    <source>
        <dbReference type="PROSITE" id="PS50011"/>
    </source>
</evidence>
<dbReference type="EMBL" id="JEMN01001280">
    <property type="protein sequence ID" value="KXH41669.1"/>
    <property type="molecule type" value="Genomic_DNA"/>
</dbReference>
<dbReference type="InterPro" id="IPR000719">
    <property type="entry name" value="Prot_kinase_dom"/>
</dbReference>
<dbReference type="SUPFAM" id="SSF56112">
    <property type="entry name" value="Protein kinase-like (PK-like)"/>
    <property type="match status" value="1"/>
</dbReference>
<dbReference type="Pfam" id="PF14479">
    <property type="entry name" value="HeLo"/>
    <property type="match status" value="1"/>
</dbReference>
<dbReference type="InterPro" id="IPR011009">
    <property type="entry name" value="Kinase-like_dom_sf"/>
</dbReference>
<proteinExistence type="predicted"/>
<dbReference type="PANTHER" id="PTHR37542">
    <property type="entry name" value="HELO DOMAIN-CONTAINING PROTEIN-RELATED"/>
    <property type="match status" value="1"/>
</dbReference>
<sequence>MDPLSVAGLTIAVLDQLWKIGERTAELVSNYRDFDTDTRVLENKLRDENNRTRALKLLLFDRSSTYGGRSLFDQFDMDVQSQILGFLGQASDVLEQAHRLLDRPHKSDIKDKELRLPASPNLLATISPIPSTVSLNSTELALKRPRSFQKMKWSLMDKKRVGTIVQDYSELNGRIHESIKLWCLGTSIGVNLQHLNRLETDDNSRALGFDVDARLQMATSLTQSSVQSLEINDPSLRRTVELAKTFGNKFSICEWEGKPCLVEFRSYSPDSPVAVELDDRTRDLVDRLANLLHQPKEIAFRTPKCQGWVNQMQHNRVAYMFSIPEVTEPSPSNLLDILSSTSSPPSLSKRFSLAHKLSRCISQLHLVKWPNTRQVHESFRSENVLFFPATASRGMSTSSERELDISEPWLLGFEFSRPEQYFSLGHADECLSRDIYRHPERQRSPTQTFNKIHDIYALGVVLLEIGLWQSVSSLDKSGFSKVRDPREIQKYLIKHAERRLGGKMGEKYQRLVIRCLKGDFGVVDDTKEDLKLQQAFRGYVVDLLQKSADSI</sequence>
<dbReference type="PANTHER" id="PTHR37542:SF3">
    <property type="entry name" value="PRION-INHIBITION AND PROPAGATION HELO DOMAIN-CONTAINING PROTEIN"/>
    <property type="match status" value="1"/>
</dbReference>
<reference evidence="2 3" key="1">
    <citation type="submission" date="2014-02" db="EMBL/GenBank/DDBJ databases">
        <title>The genome sequence of Colletotrichum nymphaeae SA-01.</title>
        <authorList>
            <person name="Baroncelli R."/>
            <person name="Thon M.R."/>
        </authorList>
    </citation>
    <scope>NUCLEOTIDE SEQUENCE [LARGE SCALE GENOMIC DNA]</scope>
    <source>
        <strain evidence="2 3">SA-01</strain>
    </source>
</reference>
<dbReference type="GO" id="GO:0004672">
    <property type="term" value="F:protein kinase activity"/>
    <property type="evidence" value="ECO:0007669"/>
    <property type="project" value="InterPro"/>
</dbReference>
<name>A0A135T0J8_9PEZI</name>
<dbReference type="InterPro" id="IPR029498">
    <property type="entry name" value="HeLo_dom"/>
</dbReference>
<dbReference type="Gene3D" id="1.20.120.1020">
    <property type="entry name" value="Prion-inhibition and propagation, HeLo domain"/>
    <property type="match status" value="1"/>
</dbReference>
<feature type="domain" description="Protein kinase" evidence="1">
    <location>
        <begin position="240"/>
        <end position="536"/>
    </location>
</feature>
<evidence type="ECO:0000313" key="3">
    <source>
        <dbReference type="Proteomes" id="UP000070054"/>
    </source>
</evidence>
<protein>
    <recommendedName>
        <fullName evidence="1">Protein kinase domain-containing protein</fullName>
    </recommendedName>
</protein>
<evidence type="ECO:0000313" key="2">
    <source>
        <dbReference type="EMBL" id="KXH41669.1"/>
    </source>
</evidence>